<organism evidence="3 4">
    <name type="scientific">Handroanthus impetiginosus</name>
    <dbReference type="NCBI Taxonomy" id="429701"/>
    <lineage>
        <taxon>Eukaryota</taxon>
        <taxon>Viridiplantae</taxon>
        <taxon>Streptophyta</taxon>
        <taxon>Embryophyta</taxon>
        <taxon>Tracheophyta</taxon>
        <taxon>Spermatophyta</taxon>
        <taxon>Magnoliopsida</taxon>
        <taxon>eudicotyledons</taxon>
        <taxon>Gunneridae</taxon>
        <taxon>Pentapetalae</taxon>
        <taxon>asterids</taxon>
        <taxon>lamiids</taxon>
        <taxon>Lamiales</taxon>
        <taxon>Bignoniaceae</taxon>
        <taxon>Crescentiina</taxon>
        <taxon>Tabebuia alliance</taxon>
        <taxon>Handroanthus</taxon>
    </lineage>
</organism>
<dbReference type="PANTHER" id="PTHR34467">
    <property type="entry name" value="TRANSMEMBRANE PROTEIN"/>
    <property type="match status" value="1"/>
</dbReference>
<dbReference type="OrthoDB" id="1681778at2759"/>
<evidence type="ECO:0000256" key="2">
    <source>
        <dbReference type="SAM" id="SignalP"/>
    </source>
</evidence>
<feature type="compositionally biased region" description="Basic residues" evidence="1">
    <location>
        <begin position="66"/>
        <end position="77"/>
    </location>
</feature>
<protein>
    <submittedName>
        <fullName evidence="3">Uncharacterized protein</fullName>
    </submittedName>
</protein>
<dbReference type="EMBL" id="NKXS01000011">
    <property type="protein sequence ID" value="PIN27107.1"/>
    <property type="molecule type" value="Genomic_DNA"/>
</dbReference>
<dbReference type="AlphaFoldDB" id="A0A2G9IBI2"/>
<evidence type="ECO:0000313" key="4">
    <source>
        <dbReference type="Proteomes" id="UP000231279"/>
    </source>
</evidence>
<feature type="signal peptide" evidence="2">
    <location>
        <begin position="1"/>
        <end position="26"/>
    </location>
</feature>
<name>A0A2G9IBI2_9LAMI</name>
<feature type="chain" id="PRO_5013842977" evidence="2">
    <location>
        <begin position="27"/>
        <end position="77"/>
    </location>
</feature>
<sequence>MNPRMKGCLVFLFLLFIFLSAGMMEGFGVGMNPLQKGRIGSNSRKLMGLDSMLDYDYAGPNPKHDPRGRRGGGGKNL</sequence>
<dbReference type="PANTHER" id="PTHR34467:SF1">
    <property type="entry name" value="OS05G0542300 PROTEIN"/>
    <property type="match status" value="1"/>
</dbReference>
<gene>
    <name evidence="3" type="ORF">CDL12_00132</name>
</gene>
<evidence type="ECO:0000313" key="3">
    <source>
        <dbReference type="EMBL" id="PIN27107.1"/>
    </source>
</evidence>
<feature type="region of interest" description="Disordered" evidence="1">
    <location>
        <begin position="57"/>
        <end position="77"/>
    </location>
</feature>
<keyword evidence="4" id="KW-1185">Reference proteome</keyword>
<keyword evidence="2" id="KW-0732">Signal</keyword>
<reference evidence="4" key="1">
    <citation type="journal article" date="2018" name="Gigascience">
        <title>Genome assembly of the Pink Ipe (Handroanthus impetiginosus, Bignoniaceae), a highly valued, ecologically keystone Neotropical timber forest tree.</title>
        <authorList>
            <person name="Silva-Junior O.B."/>
            <person name="Grattapaglia D."/>
            <person name="Novaes E."/>
            <person name="Collevatti R.G."/>
        </authorList>
    </citation>
    <scope>NUCLEOTIDE SEQUENCE [LARGE SCALE GENOMIC DNA]</scope>
    <source>
        <strain evidence="4">cv. UFG-1</strain>
    </source>
</reference>
<comment type="caution">
    <text evidence="3">The sequence shown here is derived from an EMBL/GenBank/DDBJ whole genome shotgun (WGS) entry which is preliminary data.</text>
</comment>
<evidence type="ECO:0000256" key="1">
    <source>
        <dbReference type="SAM" id="MobiDB-lite"/>
    </source>
</evidence>
<dbReference type="Proteomes" id="UP000231279">
    <property type="component" value="Unassembled WGS sequence"/>
</dbReference>
<accession>A0A2G9IBI2</accession>
<proteinExistence type="predicted"/>